<feature type="non-terminal residue" evidence="2">
    <location>
        <position position="141"/>
    </location>
</feature>
<evidence type="ECO:0000259" key="1">
    <source>
        <dbReference type="Pfam" id="PF12842"/>
    </source>
</evidence>
<reference evidence="2 3" key="1">
    <citation type="submission" date="2020-02" db="EMBL/GenBank/DDBJ databases">
        <title>Draft genome sequence of Haematococcus lacustris strain NIES-144.</title>
        <authorList>
            <person name="Morimoto D."/>
            <person name="Nakagawa S."/>
            <person name="Yoshida T."/>
            <person name="Sawayama S."/>
        </authorList>
    </citation>
    <scope>NUCLEOTIDE SEQUENCE [LARGE SCALE GENOMIC DNA]</scope>
    <source>
        <strain evidence="2 3">NIES-144</strain>
    </source>
</reference>
<dbReference type="GO" id="GO:0017148">
    <property type="term" value="P:negative regulation of translation"/>
    <property type="evidence" value="ECO:0007669"/>
    <property type="project" value="InterPro"/>
</dbReference>
<proteinExistence type="predicted"/>
<gene>
    <name evidence="2" type="ORF">HaLaN_09730</name>
</gene>
<dbReference type="PANTHER" id="PTHR13162:SF8">
    <property type="entry name" value="CCR4-NOT TRANSCRIPTION COMPLEX SUBUNIT 1"/>
    <property type="match status" value="1"/>
</dbReference>
<sequence>SVQINATLAGLAERLGLKSLVPAAVERGVTEILSPVVERSVTIACYTTMELLMKDFALEPDEGRMRKAAHLMVSSLAGSLALVTCKDPLRVALTATLRALLTNQLPSANDAGVVEQVAAVVCNDNLDLGCAIIERAATDKA</sequence>
<evidence type="ECO:0000313" key="2">
    <source>
        <dbReference type="EMBL" id="GFH13784.1"/>
    </source>
</evidence>
<accession>A0A699Z4E1</accession>
<dbReference type="Proteomes" id="UP000485058">
    <property type="component" value="Unassembled WGS sequence"/>
</dbReference>
<evidence type="ECO:0000313" key="3">
    <source>
        <dbReference type="Proteomes" id="UP000485058"/>
    </source>
</evidence>
<dbReference type="InterPro" id="IPR040398">
    <property type="entry name" value="Not1"/>
</dbReference>
<organism evidence="2 3">
    <name type="scientific">Haematococcus lacustris</name>
    <name type="common">Green alga</name>
    <name type="synonym">Haematococcus pluvialis</name>
    <dbReference type="NCBI Taxonomy" id="44745"/>
    <lineage>
        <taxon>Eukaryota</taxon>
        <taxon>Viridiplantae</taxon>
        <taxon>Chlorophyta</taxon>
        <taxon>core chlorophytes</taxon>
        <taxon>Chlorophyceae</taxon>
        <taxon>CS clade</taxon>
        <taxon>Chlamydomonadales</taxon>
        <taxon>Haematococcaceae</taxon>
        <taxon>Haematococcus</taxon>
    </lineage>
</organism>
<keyword evidence="3" id="KW-1185">Reference proteome</keyword>
<comment type="caution">
    <text evidence="2">The sequence shown here is derived from an EMBL/GenBank/DDBJ whole genome shotgun (WGS) entry which is preliminary data.</text>
</comment>
<dbReference type="GO" id="GO:0000288">
    <property type="term" value="P:nuclear-transcribed mRNA catabolic process, deadenylation-dependent decay"/>
    <property type="evidence" value="ECO:0007669"/>
    <property type="project" value="TreeGrafter"/>
</dbReference>
<dbReference type="EMBL" id="BLLF01000651">
    <property type="protein sequence ID" value="GFH13784.1"/>
    <property type="molecule type" value="Genomic_DNA"/>
</dbReference>
<feature type="non-terminal residue" evidence="2">
    <location>
        <position position="1"/>
    </location>
</feature>
<dbReference type="AlphaFoldDB" id="A0A699Z4E1"/>
<dbReference type="Pfam" id="PF12842">
    <property type="entry name" value="DUF3819"/>
    <property type="match status" value="1"/>
</dbReference>
<dbReference type="PANTHER" id="PTHR13162">
    <property type="entry name" value="CCR4-NOT TRANSCRIPTION COMPLEX"/>
    <property type="match status" value="1"/>
</dbReference>
<feature type="domain" description="CCR4-NOT transcription complex subunit 1" evidence="1">
    <location>
        <begin position="17"/>
        <end position="141"/>
    </location>
</feature>
<dbReference type="InterPro" id="IPR024557">
    <property type="entry name" value="CNOT1_dom_4"/>
</dbReference>
<dbReference type="GO" id="GO:0000932">
    <property type="term" value="C:P-body"/>
    <property type="evidence" value="ECO:0007669"/>
    <property type="project" value="TreeGrafter"/>
</dbReference>
<dbReference type="GO" id="GO:0060090">
    <property type="term" value="F:molecular adaptor activity"/>
    <property type="evidence" value="ECO:0007669"/>
    <property type="project" value="TreeGrafter"/>
</dbReference>
<protein>
    <submittedName>
        <fullName evidence="2">CCR4-NOT transcription complex subunit 1</fullName>
    </submittedName>
</protein>
<name>A0A699Z4E1_HAELA</name>
<dbReference type="GO" id="GO:0030015">
    <property type="term" value="C:CCR4-NOT core complex"/>
    <property type="evidence" value="ECO:0007669"/>
    <property type="project" value="InterPro"/>
</dbReference>